<dbReference type="GO" id="GO:0005737">
    <property type="term" value="C:cytoplasm"/>
    <property type="evidence" value="ECO:0007669"/>
    <property type="project" value="InterPro"/>
</dbReference>
<dbReference type="NCBIfam" id="TIGR00552">
    <property type="entry name" value="nadE"/>
    <property type="match status" value="1"/>
</dbReference>
<dbReference type="AlphaFoldDB" id="A0AAW7ZE37"/>
<comment type="pathway">
    <text evidence="1 7 8">Cofactor biosynthesis; NAD(+) biosynthesis; NAD(+) from deamido-NAD(+) (L-Gln route): step 1/1.</text>
</comment>
<feature type="active site" description="Nucleophile; for glutaminase activity" evidence="7">
    <location>
        <position position="177"/>
    </location>
</feature>
<dbReference type="PANTHER" id="PTHR23090:SF7">
    <property type="entry name" value="NH(3)-DEPENDENT NAD(+) SYNTHETASE"/>
    <property type="match status" value="1"/>
</dbReference>
<dbReference type="InterPro" id="IPR003010">
    <property type="entry name" value="C-N_Hydrolase"/>
</dbReference>
<dbReference type="SUPFAM" id="SSF52402">
    <property type="entry name" value="Adenine nucleotide alpha hydrolases-like"/>
    <property type="match status" value="1"/>
</dbReference>
<evidence type="ECO:0000256" key="3">
    <source>
        <dbReference type="ARBA" id="ARBA00022598"/>
    </source>
</evidence>
<gene>
    <name evidence="7 11" type="primary">nadE</name>
    <name evidence="11" type="ORF">P6N53_11150</name>
</gene>
<keyword evidence="6 7" id="KW-0520">NAD</keyword>
<dbReference type="HAMAP" id="MF_02090">
    <property type="entry name" value="NadE_glutamine_dep"/>
    <property type="match status" value="1"/>
</dbReference>
<dbReference type="InterPro" id="IPR003694">
    <property type="entry name" value="NAD_synthase"/>
</dbReference>
<comment type="caution">
    <text evidence="7">Lacks conserved residue(s) required for the propagation of feature annotation.</text>
</comment>
<reference evidence="11" key="1">
    <citation type="journal article" date="2023" name="J. Hazard. Mater.">
        <title>Anaerobic biodegradation of pyrene and benzo[a]pyrene by a new sulfate-reducing Desulforamulus aquiferis strain DSA.</title>
        <authorList>
            <person name="Zhang Z."/>
            <person name="Sun J."/>
            <person name="Gong X."/>
            <person name="Wang C."/>
            <person name="Wang H."/>
        </authorList>
    </citation>
    <scope>NUCLEOTIDE SEQUENCE</scope>
    <source>
        <strain evidence="11">DSA</strain>
    </source>
</reference>
<dbReference type="Pfam" id="PF02540">
    <property type="entry name" value="NAD_synthase"/>
    <property type="match status" value="1"/>
</dbReference>
<feature type="binding site" evidence="7">
    <location>
        <position position="593"/>
    </location>
    <ligand>
        <name>deamido-NAD(+)</name>
        <dbReference type="ChEBI" id="CHEBI:58437"/>
        <note>ligand shared between two neighboring subunits</note>
    </ligand>
</feature>
<feature type="domain" description="CN hydrolase" evidence="10">
    <location>
        <begin position="3"/>
        <end position="283"/>
    </location>
</feature>
<dbReference type="GO" id="GO:0009435">
    <property type="term" value="P:NAD+ biosynthetic process"/>
    <property type="evidence" value="ECO:0007669"/>
    <property type="project" value="UniProtKB-UniRule"/>
</dbReference>
<name>A0AAW7ZE37_9FIRM</name>
<evidence type="ECO:0000256" key="2">
    <source>
        <dbReference type="ARBA" id="ARBA00007145"/>
    </source>
</evidence>
<evidence type="ECO:0000256" key="8">
    <source>
        <dbReference type="PIRNR" id="PIRNR006630"/>
    </source>
</evidence>
<dbReference type="CDD" id="cd07570">
    <property type="entry name" value="GAT_Gln-NAD-synth"/>
    <property type="match status" value="1"/>
</dbReference>
<feature type="active site" description="Proton acceptor; for glutaminase activity" evidence="7">
    <location>
        <position position="43"/>
    </location>
</feature>
<dbReference type="PROSITE" id="PS50263">
    <property type="entry name" value="CN_HYDROLASE"/>
    <property type="match status" value="1"/>
</dbReference>
<dbReference type="InterPro" id="IPR022310">
    <property type="entry name" value="NAD/GMP_synthase"/>
</dbReference>
<keyword evidence="12" id="KW-1185">Reference proteome</keyword>
<dbReference type="Gene3D" id="3.60.110.10">
    <property type="entry name" value="Carbon-nitrogen hydrolase"/>
    <property type="match status" value="1"/>
</dbReference>
<dbReference type="InterPro" id="IPR036526">
    <property type="entry name" value="C-N_Hydrolase_sf"/>
</dbReference>
<feature type="active site" description="For glutaminase activity" evidence="7">
    <location>
        <position position="125"/>
    </location>
</feature>
<dbReference type="InterPro" id="IPR014729">
    <property type="entry name" value="Rossmann-like_a/b/a_fold"/>
</dbReference>
<comment type="catalytic activity">
    <reaction evidence="7 8">
        <text>deamido-NAD(+) + L-glutamine + ATP + H2O = L-glutamate + AMP + diphosphate + NAD(+) + H(+)</text>
        <dbReference type="Rhea" id="RHEA:24384"/>
        <dbReference type="ChEBI" id="CHEBI:15377"/>
        <dbReference type="ChEBI" id="CHEBI:15378"/>
        <dbReference type="ChEBI" id="CHEBI:29985"/>
        <dbReference type="ChEBI" id="CHEBI:30616"/>
        <dbReference type="ChEBI" id="CHEBI:33019"/>
        <dbReference type="ChEBI" id="CHEBI:57540"/>
        <dbReference type="ChEBI" id="CHEBI:58359"/>
        <dbReference type="ChEBI" id="CHEBI:58437"/>
        <dbReference type="ChEBI" id="CHEBI:456215"/>
        <dbReference type="EC" id="6.3.5.1"/>
    </reaction>
</comment>
<dbReference type="EMBL" id="JARPTC010000016">
    <property type="protein sequence ID" value="MDO7787775.1"/>
    <property type="molecule type" value="Genomic_DNA"/>
</dbReference>
<evidence type="ECO:0000313" key="11">
    <source>
        <dbReference type="EMBL" id="MDO7787775.1"/>
    </source>
</evidence>
<dbReference type="GO" id="GO:0008795">
    <property type="term" value="F:NAD+ synthase activity"/>
    <property type="evidence" value="ECO:0007669"/>
    <property type="project" value="UniProtKB-UniRule"/>
</dbReference>
<dbReference type="CDD" id="cd00553">
    <property type="entry name" value="NAD_synthase"/>
    <property type="match status" value="1"/>
</dbReference>
<dbReference type="SUPFAM" id="SSF56317">
    <property type="entry name" value="Carbon-nitrogen hydrolase"/>
    <property type="match status" value="1"/>
</dbReference>
<proteinExistence type="inferred from homology"/>
<dbReference type="GO" id="GO:0005524">
    <property type="term" value="F:ATP binding"/>
    <property type="evidence" value="ECO:0007669"/>
    <property type="project" value="UniProtKB-UniRule"/>
</dbReference>
<comment type="function">
    <text evidence="7">Catalyzes the ATP-dependent amidation of deamido-NAD to form NAD. Uses L-glutamine as a nitrogen source.</text>
</comment>
<evidence type="ECO:0000256" key="7">
    <source>
        <dbReference type="HAMAP-Rule" id="MF_02090"/>
    </source>
</evidence>
<sequence>MEIKIALGQMKIVPGRPDLNFNIMKQMIQNAKSKNAHIIVFPEMAIPGYLLGDTWEQQSFLRDCEEYGRLIIEASEDIVILFGNVGIDWNKTGDDGRVRKYNAFFIAQNGRQLGDENFPYPFRIKTLLPNYREFDDERHFYSLSKLALELGQKPEDMLTPVNINLAGNNIGLGCILCEDGWSEDYNTKPVEAISAKGSVDLFVNISSSPFTLGKNNKRNRVFSKQARETEIPLVYVNNVGLQNNGKTVYGFDGSSTVYNKNGDVVFYSSPPFAQGLDIFTLDLSKGGSNLPKANVPDDSDISYIYQALNYGIQNFTQTLGINKVVIGISGGIDSAVSAALYARAIGPENLLLVNMPSIYNSQTTRNLAKQLAENLGCLYTVVPIQKSVEHTIKQVESTPVLNPSTGEQSYLKISPFITENIQARDRSARVLSALAAAFGGGFTCNANKAETTVGYSTLYGDLAGFLAALADLWKHQVYELARYINKEVYQREVIPEGILNIVPSAELSFDQSVDQGKGDPISYPYHDYLFRSFVQWWNRATPEDILIWYSEGVLEEKLGCRPGIIKELFPTPADFISDLERWWRLYNGMGLAKRIQAPPILAVSRRAFGFDHREAQNGVYYTKKYLETKETLLTPLSRGRFC</sequence>
<comment type="similarity">
    <text evidence="2 7 8">In the C-terminal section; belongs to the NAD synthetase family.</text>
</comment>
<dbReference type="PANTHER" id="PTHR23090">
    <property type="entry name" value="NH 3 /GLUTAMINE-DEPENDENT NAD + SYNTHETASE"/>
    <property type="match status" value="1"/>
</dbReference>
<comment type="caution">
    <text evidence="11">The sequence shown here is derived from an EMBL/GenBank/DDBJ whole genome shotgun (WGS) entry which is preliminary data.</text>
</comment>
<dbReference type="InterPro" id="IPR014445">
    <property type="entry name" value="Gln-dep_NAD_synthase"/>
</dbReference>
<evidence type="ECO:0000256" key="5">
    <source>
        <dbReference type="ARBA" id="ARBA00022840"/>
    </source>
</evidence>
<dbReference type="GO" id="GO:0004359">
    <property type="term" value="F:glutaminase activity"/>
    <property type="evidence" value="ECO:0007669"/>
    <property type="project" value="InterPro"/>
</dbReference>
<evidence type="ECO:0000256" key="4">
    <source>
        <dbReference type="ARBA" id="ARBA00022741"/>
    </source>
</evidence>
<evidence type="ECO:0000256" key="1">
    <source>
        <dbReference type="ARBA" id="ARBA00005188"/>
    </source>
</evidence>
<feature type="binding site" evidence="7">
    <location>
        <position position="208"/>
    </location>
    <ligand>
        <name>L-glutamine</name>
        <dbReference type="ChEBI" id="CHEBI:58359"/>
    </ligand>
</feature>
<evidence type="ECO:0000313" key="12">
    <source>
        <dbReference type="Proteomes" id="UP001172911"/>
    </source>
</evidence>
<organism evidence="11 12">
    <name type="scientific">Desulforamulus aquiferis</name>
    <dbReference type="NCBI Taxonomy" id="1397668"/>
    <lineage>
        <taxon>Bacteria</taxon>
        <taxon>Bacillati</taxon>
        <taxon>Bacillota</taxon>
        <taxon>Clostridia</taxon>
        <taxon>Eubacteriales</taxon>
        <taxon>Peptococcaceae</taxon>
        <taxon>Desulforamulus</taxon>
    </lineage>
</organism>
<feature type="binding site" evidence="7">
    <location>
        <begin position="327"/>
        <end position="334"/>
    </location>
    <ligand>
        <name>ATP</name>
        <dbReference type="ChEBI" id="CHEBI:30616"/>
    </ligand>
</feature>
<dbReference type="EC" id="6.3.5.1" evidence="7 8"/>
<evidence type="ECO:0000256" key="9">
    <source>
        <dbReference type="RuleBase" id="RU003811"/>
    </source>
</evidence>
<dbReference type="GO" id="GO:0003952">
    <property type="term" value="F:NAD+ synthase (glutamine-hydrolyzing) activity"/>
    <property type="evidence" value="ECO:0007669"/>
    <property type="project" value="UniProtKB-UniRule"/>
</dbReference>
<dbReference type="RefSeq" id="WP_304543099.1">
    <property type="nucleotide sequence ID" value="NZ_JARPTC010000016.1"/>
</dbReference>
<dbReference type="Proteomes" id="UP001172911">
    <property type="component" value="Unassembled WGS sequence"/>
</dbReference>
<feature type="binding site" evidence="7">
    <location>
        <position position="420"/>
    </location>
    <ligand>
        <name>deamido-NAD(+)</name>
        <dbReference type="ChEBI" id="CHEBI:58437"/>
        <note>ligand shared between two neighboring subunits</note>
    </ligand>
</feature>
<feature type="binding site" evidence="7">
    <location>
        <position position="131"/>
    </location>
    <ligand>
        <name>L-glutamine</name>
        <dbReference type="ChEBI" id="CHEBI:58359"/>
    </ligand>
</feature>
<feature type="binding site" evidence="7">
    <location>
        <position position="214"/>
    </location>
    <ligand>
        <name>L-glutamine</name>
        <dbReference type="ChEBI" id="CHEBI:58359"/>
    </ligand>
</feature>
<protein>
    <recommendedName>
        <fullName evidence="7 8">Glutamine-dependent NAD(+) synthetase</fullName>
        <ecNumber evidence="7 8">6.3.5.1</ecNumber>
    </recommendedName>
    <alternativeName>
        <fullName evidence="7 8">NAD(+) synthase [glutamine-hydrolyzing]</fullName>
    </alternativeName>
</protein>
<keyword evidence="4 7" id="KW-0547">Nucleotide-binding</keyword>
<dbReference type="Gene3D" id="3.40.50.620">
    <property type="entry name" value="HUPs"/>
    <property type="match status" value="1"/>
</dbReference>
<evidence type="ECO:0000259" key="10">
    <source>
        <dbReference type="PROSITE" id="PS50263"/>
    </source>
</evidence>
<feature type="binding site" evidence="7">
    <location>
        <position position="450"/>
    </location>
    <ligand>
        <name>deamido-NAD(+)</name>
        <dbReference type="ChEBI" id="CHEBI:58437"/>
        <note>ligand shared between two neighboring subunits</note>
    </ligand>
</feature>
<reference evidence="11" key="2">
    <citation type="submission" date="2023-03" db="EMBL/GenBank/DDBJ databases">
        <authorList>
            <person name="Zhang Z."/>
        </authorList>
    </citation>
    <scope>NUCLEOTIDE SEQUENCE</scope>
    <source>
        <strain evidence="11">DSA</strain>
    </source>
</reference>
<keyword evidence="3 7" id="KW-0436">Ligase</keyword>
<dbReference type="Pfam" id="PF00795">
    <property type="entry name" value="CN_hydrolase"/>
    <property type="match status" value="1"/>
</dbReference>
<comment type="similarity">
    <text evidence="9">Belongs to the NAD synthetase family.</text>
</comment>
<dbReference type="PIRSF" id="PIRSF006630">
    <property type="entry name" value="NADS_GAT"/>
    <property type="match status" value="1"/>
</dbReference>
<evidence type="ECO:0000256" key="6">
    <source>
        <dbReference type="ARBA" id="ARBA00023027"/>
    </source>
</evidence>
<keyword evidence="5 7" id="KW-0067">ATP-binding</keyword>
<accession>A0AAW7ZE37</accession>